<dbReference type="PANTHER" id="PTHR41814">
    <property type="entry name" value="EXPRESSED PROTEIN"/>
    <property type="match status" value="1"/>
</dbReference>
<organism evidence="2 3">
    <name type="scientific">Coprinopsis marcescibilis</name>
    <name type="common">Agaric fungus</name>
    <name type="synonym">Psathyrella marcescibilis</name>
    <dbReference type="NCBI Taxonomy" id="230819"/>
    <lineage>
        <taxon>Eukaryota</taxon>
        <taxon>Fungi</taxon>
        <taxon>Dikarya</taxon>
        <taxon>Basidiomycota</taxon>
        <taxon>Agaricomycotina</taxon>
        <taxon>Agaricomycetes</taxon>
        <taxon>Agaricomycetidae</taxon>
        <taxon>Agaricales</taxon>
        <taxon>Agaricineae</taxon>
        <taxon>Psathyrellaceae</taxon>
        <taxon>Coprinopsis</taxon>
    </lineage>
</organism>
<dbReference type="PANTHER" id="PTHR41814:SF1">
    <property type="entry name" value="CELLULASE"/>
    <property type="match status" value="1"/>
</dbReference>
<name>A0A5C3L8U7_COPMA</name>
<dbReference type="STRING" id="230819.A0A5C3L8U7"/>
<reference evidence="2 3" key="1">
    <citation type="journal article" date="2019" name="Nat. Ecol. Evol.">
        <title>Megaphylogeny resolves global patterns of mushroom evolution.</title>
        <authorList>
            <person name="Varga T."/>
            <person name="Krizsan K."/>
            <person name="Foldi C."/>
            <person name="Dima B."/>
            <person name="Sanchez-Garcia M."/>
            <person name="Sanchez-Ramirez S."/>
            <person name="Szollosi G.J."/>
            <person name="Szarkandi J.G."/>
            <person name="Papp V."/>
            <person name="Albert L."/>
            <person name="Andreopoulos W."/>
            <person name="Angelini C."/>
            <person name="Antonin V."/>
            <person name="Barry K.W."/>
            <person name="Bougher N.L."/>
            <person name="Buchanan P."/>
            <person name="Buyck B."/>
            <person name="Bense V."/>
            <person name="Catcheside P."/>
            <person name="Chovatia M."/>
            <person name="Cooper J."/>
            <person name="Damon W."/>
            <person name="Desjardin D."/>
            <person name="Finy P."/>
            <person name="Geml J."/>
            <person name="Haridas S."/>
            <person name="Hughes K."/>
            <person name="Justo A."/>
            <person name="Karasinski D."/>
            <person name="Kautmanova I."/>
            <person name="Kiss B."/>
            <person name="Kocsube S."/>
            <person name="Kotiranta H."/>
            <person name="LaButti K.M."/>
            <person name="Lechner B.E."/>
            <person name="Liimatainen K."/>
            <person name="Lipzen A."/>
            <person name="Lukacs Z."/>
            <person name="Mihaltcheva S."/>
            <person name="Morgado L.N."/>
            <person name="Niskanen T."/>
            <person name="Noordeloos M.E."/>
            <person name="Ohm R.A."/>
            <person name="Ortiz-Santana B."/>
            <person name="Ovrebo C."/>
            <person name="Racz N."/>
            <person name="Riley R."/>
            <person name="Savchenko A."/>
            <person name="Shiryaev A."/>
            <person name="Soop K."/>
            <person name="Spirin V."/>
            <person name="Szebenyi C."/>
            <person name="Tomsovsky M."/>
            <person name="Tulloss R.E."/>
            <person name="Uehling J."/>
            <person name="Grigoriev I.V."/>
            <person name="Vagvolgyi C."/>
            <person name="Papp T."/>
            <person name="Martin F.M."/>
            <person name="Miettinen O."/>
            <person name="Hibbett D.S."/>
            <person name="Nagy L.G."/>
        </authorList>
    </citation>
    <scope>NUCLEOTIDE SEQUENCE [LARGE SCALE GENOMIC DNA]</scope>
    <source>
        <strain evidence="2 3">CBS 121175</strain>
    </source>
</reference>
<keyword evidence="3" id="KW-1185">Reference proteome</keyword>
<dbReference type="GO" id="GO:0005975">
    <property type="term" value="P:carbohydrate metabolic process"/>
    <property type="evidence" value="ECO:0007669"/>
    <property type="project" value="InterPro"/>
</dbReference>
<dbReference type="AlphaFoldDB" id="A0A5C3L8U7"/>
<keyword evidence="1" id="KW-0378">Hydrolase</keyword>
<dbReference type="GO" id="GO:0016787">
    <property type="term" value="F:hydrolase activity"/>
    <property type="evidence" value="ECO:0007669"/>
    <property type="project" value="UniProtKB-KW"/>
</dbReference>
<dbReference type="Gene3D" id="1.50.10.10">
    <property type="match status" value="1"/>
</dbReference>
<dbReference type="InterPro" id="IPR008928">
    <property type="entry name" value="6-hairpin_glycosidase_sf"/>
</dbReference>
<proteinExistence type="predicted"/>
<dbReference type="Proteomes" id="UP000307440">
    <property type="component" value="Unassembled WGS sequence"/>
</dbReference>
<gene>
    <name evidence="2" type="ORF">FA15DRAFT_752708</name>
</gene>
<sequence>MLWLSRIAAFAAAFNGISNETISAVSENLLHVAHASWELGTAAQALTEAFTPGLSVFEVSAFPPPLRLNASSTPTDTFRIVDDVLARKPAYSRPLFANEGSSADPASLGAAVLLANWTRFEQRVQNYGKAASDQLDYLLYEAPRTNEGAISHRANEIQLWSDSVYMVPPFIAYFGALQKSNTLLREAYNQIRVYRQGLRDESRLWKHVVRGSWQDNTHWATGNAWAAAGMLRVLSTLNHSSIGHQFKQEQADLTTWVQEVLETSWINQRDDGAITNVIDNPSTFGDTASTALLAASTYRFATFTQNVTMIASALRASNFVQRNINQEGWLENAVNPVTFHTQLPKGQFSPEGQAFVLILHASWKAFVKSMADGSLRLPNRTQRQ</sequence>
<dbReference type="EMBL" id="ML210150">
    <property type="protein sequence ID" value="TFK29237.1"/>
    <property type="molecule type" value="Genomic_DNA"/>
</dbReference>
<dbReference type="SUPFAM" id="SSF48208">
    <property type="entry name" value="Six-hairpin glycosidases"/>
    <property type="match status" value="1"/>
</dbReference>
<dbReference type="InterPro" id="IPR012341">
    <property type="entry name" value="6hp_glycosidase-like_sf"/>
</dbReference>
<evidence type="ECO:0000313" key="2">
    <source>
        <dbReference type="EMBL" id="TFK29237.1"/>
    </source>
</evidence>
<dbReference type="InterPro" id="IPR010905">
    <property type="entry name" value="Glyco_hydro_88"/>
</dbReference>
<evidence type="ECO:0008006" key="4">
    <source>
        <dbReference type="Google" id="ProtNLM"/>
    </source>
</evidence>
<dbReference type="Pfam" id="PF07470">
    <property type="entry name" value="Glyco_hydro_88"/>
    <property type="match status" value="1"/>
</dbReference>
<evidence type="ECO:0000256" key="1">
    <source>
        <dbReference type="ARBA" id="ARBA00022801"/>
    </source>
</evidence>
<accession>A0A5C3L8U7</accession>
<evidence type="ECO:0000313" key="3">
    <source>
        <dbReference type="Proteomes" id="UP000307440"/>
    </source>
</evidence>
<dbReference type="OrthoDB" id="4138492at2759"/>
<protein>
    <recommendedName>
        <fullName evidence="4">Six-hairpin glycosidase</fullName>
    </recommendedName>
</protein>